<dbReference type="Proteomes" id="UP000825799">
    <property type="component" value="Chromosome"/>
</dbReference>
<evidence type="ECO:0000256" key="1">
    <source>
        <dbReference type="ARBA" id="ARBA00005199"/>
    </source>
</evidence>
<evidence type="ECO:0000256" key="2">
    <source>
        <dbReference type="ARBA" id="ARBA00008770"/>
    </source>
</evidence>
<keyword evidence="6" id="KW-1185">Reference proteome</keyword>
<keyword evidence="3 4" id="KW-0378">Hydrolase</keyword>
<dbReference type="EMBL" id="CP080590">
    <property type="protein sequence ID" value="QYO75869.1"/>
    <property type="molecule type" value="Genomic_DNA"/>
</dbReference>
<dbReference type="InterPro" id="IPR036412">
    <property type="entry name" value="HAD-like_sf"/>
</dbReference>
<gene>
    <name evidence="5" type="primary">otsB</name>
    <name evidence="5" type="ORF">K1X15_14700</name>
</gene>
<dbReference type="EC" id="3.1.3.12" evidence="4"/>
<comment type="similarity">
    <text evidence="2 4">Belongs to the trehalose phosphatase family.</text>
</comment>
<dbReference type="Gene3D" id="3.40.50.1000">
    <property type="entry name" value="HAD superfamily/HAD-like"/>
    <property type="match status" value="1"/>
</dbReference>
<proteinExistence type="inferred from homology"/>
<comment type="catalytic activity">
    <reaction evidence="4">
        <text>alpha,alpha-trehalose 6-phosphate + H2O = alpha,alpha-trehalose + phosphate</text>
        <dbReference type="Rhea" id="RHEA:23420"/>
        <dbReference type="ChEBI" id="CHEBI:15377"/>
        <dbReference type="ChEBI" id="CHEBI:16551"/>
        <dbReference type="ChEBI" id="CHEBI:43474"/>
        <dbReference type="ChEBI" id="CHEBI:58429"/>
        <dbReference type="EC" id="3.1.3.12"/>
    </reaction>
</comment>
<evidence type="ECO:0000256" key="3">
    <source>
        <dbReference type="ARBA" id="ARBA00022801"/>
    </source>
</evidence>
<dbReference type="InterPro" id="IPR003337">
    <property type="entry name" value="Trehalose_PPase"/>
</dbReference>
<dbReference type="PANTHER" id="PTHR43768">
    <property type="entry name" value="TREHALOSE 6-PHOSPHATE PHOSPHATASE"/>
    <property type="match status" value="1"/>
</dbReference>
<reference evidence="5 6" key="1">
    <citation type="submission" date="2021-08" db="EMBL/GenBank/DDBJ databases">
        <title>Devosia salina sp. nov., isolated from the South China Sea sediment.</title>
        <authorList>
            <person name="Zhou Z."/>
        </authorList>
    </citation>
    <scope>NUCLEOTIDE SEQUENCE [LARGE SCALE GENOMIC DNA]</scope>
    <source>
        <strain evidence="5 6">SCS-3</strain>
    </source>
</reference>
<sequence>MPDPTAQPDGPAPLLAIFTDFDGTLVEIAETPDAVEMSPQLPDQLTQAMHDLDNAFAVITGREIADIDRFLSPLHLPVAGAHGAQRRSADGTILELDASISAAADAIADAVAPLLAANPALIIEPKDGAVALHYRQAPELEEACLLAMQEAVADHPEFTLVPGKMVIEARPSGFDKGSALRAFMQEEPFIGRTPIFIGDDTTDEDAFRVAQELGGIGIKLGPGDTIARMRIADVASVHALLLGLAQISARPQANEAMAEDAPLLADTTAH</sequence>
<comment type="pathway">
    <text evidence="1 4">Glycan biosynthesis; trehalose biosynthesis.</text>
</comment>
<dbReference type="SUPFAM" id="SSF56784">
    <property type="entry name" value="HAD-like"/>
    <property type="match status" value="1"/>
</dbReference>
<dbReference type="InterPro" id="IPR023214">
    <property type="entry name" value="HAD_sf"/>
</dbReference>
<evidence type="ECO:0000313" key="5">
    <source>
        <dbReference type="EMBL" id="QYO75869.1"/>
    </source>
</evidence>
<dbReference type="InterPro" id="IPR044651">
    <property type="entry name" value="OTSB-like"/>
</dbReference>
<dbReference type="Pfam" id="PF02358">
    <property type="entry name" value="Trehalose_PPase"/>
    <property type="match status" value="1"/>
</dbReference>
<keyword evidence="4" id="KW-0460">Magnesium</keyword>
<evidence type="ECO:0000256" key="4">
    <source>
        <dbReference type="RuleBase" id="RU361117"/>
    </source>
</evidence>
<accession>A0ABX8WA77</accession>
<keyword evidence="4" id="KW-0479">Metal-binding</keyword>
<dbReference type="CDD" id="cd01627">
    <property type="entry name" value="HAD_TPP"/>
    <property type="match status" value="1"/>
</dbReference>
<name>A0ABX8WA77_9HYPH</name>
<comment type="function">
    <text evidence="4">Removes the phosphate from trehalose 6-phosphate to produce free trehalose.</text>
</comment>
<dbReference type="GO" id="GO:0004805">
    <property type="term" value="F:trehalose-phosphatase activity"/>
    <property type="evidence" value="ECO:0007669"/>
    <property type="project" value="UniProtKB-EC"/>
</dbReference>
<dbReference type="PANTHER" id="PTHR43768:SF3">
    <property type="entry name" value="TREHALOSE 6-PHOSPHATE PHOSPHATASE"/>
    <property type="match status" value="1"/>
</dbReference>
<dbReference type="Gene3D" id="3.30.70.1020">
    <property type="entry name" value="Trehalose-6-phosphate phosphatase related protein, domain 2"/>
    <property type="match status" value="1"/>
</dbReference>
<comment type="cofactor">
    <cofactor evidence="4">
        <name>Mg(2+)</name>
        <dbReference type="ChEBI" id="CHEBI:18420"/>
    </cofactor>
</comment>
<protein>
    <recommendedName>
        <fullName evidence="4">Trehalose 6-phosphate phosphatase</fullName>
        <ecNumber evidence="4">3.1.3.12</ecNumber>
    </recommendedName>
</protein>
<dbReference type="NCBIfam" id="TIGR00685">
    <property type="entry name" value="T6PP"/>
    <property type="match status" value="1"/>
</dbReference>
<dbReference type="NCBIfam" id="TIGR01484">
    <property type="entry name" value="HAD-SF-IIB"/>
    <property type="match status" value="1"/>
</dbReference>
<evidence type="ECO:0000313" key="6">
    <source>
        <dbReference type="Proteomes" id="UP000825799"/>
    </source>
</evidence>
<dbReference type="RefSeq" id="WP_220304364.1">
    <property type="nucleotide sequence ID" value="NZ_CP080590.1"/>
</dbReference>
<dbReference type="InterPro" id="IPR006379">
    <property type="entry name" value="HAD-SF_hydro_IIB"/>
</dbReference>
<organism evidence="5 6">
    <name type="scientific">Devosia salina</name>
    <dbReference type="NCBI Taxonomy" id="2860336"/>
    <lineage>
        <taxon>Bacteria</taxon>
        <taxon>Pseudomonadati</taxon>
        <taxon>Pseudomonadota</taxon>
        <taxon>Alphaproteobacteria</taxon>
        <taxon>Hyphomicrobiales</taxon>
        <taxon>Devosiaceae</taxon>
        <taxon>Devosia</taxon>
    </lineage>
</organism>